<dbReference type="SUPFAM" id="SSF52091">
    <property type="entry name" value="SpoIIaa-like"/>
    <property type="match status" value="1"/>
</dbReference>
<evidence type="ECO:0000313" key="5">
    <source>
        <dbReference type="Proteomes" id="UP000315759"/>
    </source>
</evidence>
<dbReference type="PANTHER" id="PTHR33495:SF13">
    <property type="entry name" value="ANTI-SIGMA-F FACTOR ANTAGONIST RSFB"/>
    <property type="match status" value="1"/>
</dbReference>
<dbReference type="GO" id="GO:0043856">
    <property type="term" value="F:anti-sigma factor antagonist activity"/>
    <property type="evidence" value="ECO:0007669"/>
    <property type="project" value="InterPro"/>
</dbReference>
<comment type="caution">
    <text evidence="4">The sequence shown here is derived from an EMBL/GenBank/DDBJ whole genome shotgun (WGS) entry which is preliminary data.</text>
</comment>
<evidence type="ECO:0000259" key="3">
    <source>
        <dbReference type="PROSITE" id="PS50801"/>
    </source>
</evidence>
<sequence length="112" mass="11519">MGVAHRRVDRLVVITVTGEVDAVTAPHLSAAIDEATAGSSAGVIVDLSDVHFLASAGLGVLITTHDQMAPSARFGVVADGPATRRPITVLGLDDIITLYRTLEDAVADMGDA</sequence>
<proteinExistence type="inferred from homology"/>
<keyword evidence="5" id="KW-1185">Reference proteome</keyword>
<dbReference type="Gene3D" id="3.30.750.24">
    <property type="entry name" value="STAS domain"/>
    <property type="match status" value="1"/>
</dbReference>
<dbReference type="InterPro" id="IPR003658">
    <property type="entry name" value="Anti-sigma_ant"/>
</dbReference>
<dbReference type="Proteomes" id="UP000315759">
    <property type="component" value="Unassembled WGS sequence"/>
</dbReference>
<dbReference type="InterPro" id="IPR036513">
    <property type="entry name" value="STAS_dom_sf"/>
</dbReference>
<comment type="similarity">
    <text evidence="1 2">Belongs to the anti-sigma-factor antagonist family.</text>
</comment>
<accession>A0A544VQY1</accession>
<dbReference type="InterPro" id="IPR002645">
    <property type="entry name" value="STAS_dom"/>
</dbReference>
<dbReference type="PROSITE" id="PS50801">
    <property type="entry name" value="STAS"/>
    <property type="match status" value="1"/>
</dbReference>
<protein>
    <recommendedName>
        <fullName evidence="2">Anti-sigma factor antagonist</fullName>
    </recommendedName>
</protein>
<feature type="domain" description="STAS" evidence="3">
    <location>
        <begin position="1"/>
        <end position="109"/>
    </location>
</feature>
<dbReference type="AlphaFoldDB" id="A0A544VQY1"/>
<dbReference type="EMBL" id="VIFX01000077">
    <property type="protein sequence ID" value="TQR82395.1"/>
    <property type="molecule type" value="Genomic_DNA"/>
</dbReference>
<name>A0A544VQY1_9MYCO</name>
<evidence type="ECO:0000313" key="4">
    <source>
        <dbReference type="EMBL" id="TQR82395.1"/>
    </source>
</evidence>
<evidence type="ECO:0000256" key="1">
    <source>
        <dbReference type="ARBA" id="ARBA00009013"/>
    </source>
</evidence>
<dbReference type="NCBIfam" id="TIGR00377">
    <property type="entry name" value="ant_ant_sig"/>
    <property type="match status" value="1"/>
</dbReference>
<dbReference type="CDD" id="cd07043">
    <property type="entry name" value="STAS_anti-anti-sigma_factors"/>
    <property type="match status" value="1"/>
</dbReference>
<evidence type="ECO:0000256" key="2">
    <source>
        <dbReference type="RuleBase" id="RU003749"/>
    </source>
</evidence>
<organism evidence="4 5">
    <name type="scientific">Mycolicibacterium hodleri</name>
    <dbReference type="NCBI Taxonomy" id="49897"/>
    <lineage>
        <taxon>Bacteria</taxon>
        <taxon>Bacillati</taxon>
        <taxon>Actinomycetota</taxon>
        <taxon>Actinomycetes</taxon>
        <taxon>Mycobacteriales</taxon>
        <taxon>Mycobacteriaceae</taxon>
        <taxon>Mycolicibacterium</taxon>
    </lineage>
</organism>
<gene>
    <name evidence="4" type="ORF">D8S82_32405</name>
</gene>
<dbReference type="PANTHER" id="PTHR33495">
    <property type="entry name" value="ANTI-SIGMA FACTOR ANTAGONIST TM_1081-RELATED-RELATED"/>
    <property type="match status" value="1"/>
</dbReference>
<reference evidence="4 5" key="1">
    <citation type="submission" date="2018-10" db="EMBL/GenBank/DDBJ databases">
        <title>Draft genome of Mycobacterium hodleri strain B.</title>
        <authorList>
            <person name="Amande T.J."/>
            <person name="Mcgenity T.J."/>
        </authorList>
    </citation>
    <scope>NUCLEOTIDE SEQUENCE [LARGE SCALE GENOMIC DNA]</scope>
    <source>
        <strain evidence="4 5">B</strain>
    </source>
</reference>
<dbReference type="Pfam" id="PF01740">
    <property type="entry name" value="STAS"/>
    <property type="match status" value="1"/>
</dbReference>